<dbReference type="EMBL" id="AP004734">
    <property type="protein sequence ID" value="BAD35762.1"/>
    <property type="molecule type" value="Genomic_DNA"/>
</dbReference>
<feature type="compositionally biased region" description="Basic and acidic residues" evidence="1">
    <location>
        <begin position="97"/>
        <end position="109"/>
    </location>
</feature>
<evidence type="ECO:0000256" key="1">
    <source>
        <dbReference type="SAM" id="MobiDB-lite"/>
    </source>
</evidence>
<accession>Q69TQ2</accession>
<evidence type="ECO:0000313" key="4">
    <source>
        <dbReference type="Proteomes" id="UP000000763"/>
    </source>
</evidence>
<proteinExistence type="predicted"/>
<evidence type="ECO:0000313" key="2">
    <source>
        <dbReference type="EMBL" id="BAD35762.1"/>
    </source>
</evidence>
<sequence length="251" mass="26250">MLLAWGGNDAACVRRSRGGLHRRAAGAGDDNCYPERRRRFAALLAWNGCGIREEDPHEIVWVVARVEGQWAAAAGGTAGSGGAGAGGGRGGGTAGVVERRPVAGERDGARAPLSRRRAAKRGYEAVGGGTTSRGFAVNAYLLPPLPPPATDPRLRMEDVALASSAAPRRCSPPPQHLRRPASPPPPSLLHPRLSPRRHARHSAASPPPAPPPRPPCLAAAASPSPPLPRSPLRRPHRAHLSSAPAALHRRC</sequence>
<name>Q69TQ2_ORYSJ</name>
<feature type="compositionally biased region" description="Pro residues" evidence="1">
    <location>
        <begin position="205"/>
        <end position="215"/>
    </location>
</feature>
<feature type="region of interest" description="Disordered" evidence="1">
    <location>
        <begin position="163"/>
        <end position="251"/>
    </location>
</feature>
<gene>
    <name evidence="2" type="ORF">OSJNBa0026P23.35</name>
    <name evidence="3" type="ORF">OSJNBa0031P18.14</name>
</gene>
<reference evidence="3" key="2">
    <citation type="submission" date="2002-02" db="EMBL/GenBank/DDBJ databases">
        <title>Oryza sativa nipponbare(GA3) genomic DNA, chromosome 6, BAC clone:OSJNBa0031P18.</title>
        <authorList>
            <person name="Sasaki T."/>
            <person name="Matsumoto T."/>
            <person name="Yamamoto K."/>
        </authorList>
    </citation>
    <scope>NUCLEOTIDE SEQUENCE</scope>
</reference>
<dbReference type="AlphaFoldDB" id="Q69TQ2"/>
<protein>
    <submittedName>
        <fullName evidence="3">Uncharacterized protein</fullName>
    </submittedName>
</protein>
<reference evidence="4" key="4">
    <citation type="journal article" date="2008" name="Nucleic Acids Res.">
        <title>The rice annotation project database (RAP-DB): 2008 update.</title>
        <authorList>
            <consortium name="The rice annotation project (RAP)"/>
        </authorList>
    </citation>
    <scope>GENOME REANNOTATION</scope>
    <source>
        <strain evidence="4">cv. Nipponbare</strain>
    </source>
</reference>
<organism evidence="3 4">
    <name type="scientific">Oryza sativa subsp. japonica</name>
    <name type="common">Rice</name>
    <dbReference type="NCBI Taxonomy" id="39947"/>
    <lineage>
        <taxon>Eukaryota</taxon>
        <taxon>Viridiplantae</taxon>
        <taxon>Streptophyta</taxon>
        <taxon>Embryophyta</taxon>
        <taxon>Tracheophyta</taxon>
        <taxon>Spermatophyta</taxon>
        <taxon>Magnoliopsida</taxon>
        <taxon>Liliopsida</taxon>
        <taxon>Poales</taxon>
        <taxon>Poaceae</taxon>
        <taxon>BOP clade</taxon>
        <taxon>Oryzoideae</taxon>
        <taxon>Oryzeae</taxon>
        <taxon>Oryzinae</taxon>
        <taxon>Oryza</taxon>
        <taxon>Oryza sativa</taxon>
    </lineage>
</organism>
<feature type="compositionally biased region" description="Pro residues" evidence="1">
    <location>
        <begin position="170"/>
        <end position="188"/>
    </location>
</feature>
<dbReference type="EMBL" id="AP004735">
    <property type="protein sequence ID" value="BAD35775.1"/>
    <property type="molecule type" value="Genomic_DNA"/>
</dbReference>
<reference evidence="2" key="1">
    <citation type="submission" date="2002-02" db="EMBL/GenBank/DDBJ databases">
        <title>Oryza sativa nipponbare(GA3) genomic DNA, chromosome 6, BAC clone:OSJNBa0026P23.</title>
        <authorList>
            <person name="Sasaki T."/>
            <person name="Matsumoto T."/>
            <person name="Yamamoto K."/>
        </authorList>
    </citation>
    <scope>NUCLEOTIDE SEQUENCE</scope>
</reference>
<reference evidence="4" key="3">
    <citation type="journal article" date="2005" name="Nature">
        <title>The map-based sequence of the rice genome.</title>
        <authorList>
            <consortium name="International rice genome sequencing project (IRGSP)"/>
            <person name="Matsumoto T."/>
            <person name="Wu J."/>
            <person name="Kanamori H."/>
            <person name="Katayose Y."/>
            <person name="Fujisawa M."/>
            <person name="Namiki N."/>
            <person name="Mizuno H."/>
            <person name="Yamamoto K."/>
            <person name="Antonio B.A."/>
            <person name="Baba T."/>
            <person name="Sakata K."/>
            <person name="Nagamura Y."/>
            <person name="Aoki H."/>
            <person name="Arikawa K."/>
            <person name="Arita K."/>
            <person name="Bito T."/>
            <person name="Chiden Y."/>
            <person name="Fujitsuka N."/>
            <person name="Fukunaka R."/>
            <person name="Hamada M."/>
            <person name="Harada C."/>
            <person name="Hayashi A."/>
            <person name="Hijishita S."/>
            <person name="Honda M."/>
            <person name="Hosokawa S."/>
            <person name="Ichikawa Y."/>
            <person name="Idonuma A."/>
            <person name="Iijima M."/>
            <person name="Ikeda M."/>
            <person name="Ikeno M."/>
            <person name="Ito K."/>
            <person name="Ito S."/>
            <person name="Ito T."/>
            <person name="Ito Y."/>
            <person name="Ito Y."/>
            <person name="Iwabuchi A."/>
            <person name="Kamiya K."/>
            <person name="Karasawa W."/>
            <person name="Kurita K."/>
            <person name="Katagiri S."/>
            <person name="Kikuta A."/>
            <person name="Kobayashi H."/>
            <person name="Kobayashi N."/>
            <person name="Machita K."/>
            <person name="Maehara T."/>
            <person name="Masukawa M."/>
            <person name="Mizubayashi T."/>
            <person name="Mukai Y."/>
            <person name="Nagasaki H."/>
            <person name="Nagata Y."/>
            <person name="Naito S."/>
            <person name="Nakashima M."/>
            <person name="Nakama Y."/>
            <person name="Nakamichi Y."/>
            <person name="Nakamura M."/>
            <person name="Meguro A."/>
            <person name="Negishi M."/>
            <person name="Ohta I."/>
            <person name="Ohta T."/>
            <person name="Okamoto M."/>
            <person name="Ono N."/>
            <person name="Saji S."/>
            <person name="Sakaguchi M."/>
            <person name="Sakai K."/>
            <person name="Shibata M."/>
            <person name="Shimokawa T."/>
            <person name="Song J."/>
            <person name="Takazaki Y."/>
            <person name="Terasawa K."/>
            <person name="Tsugane M."/>
            <person name="Tsuji K."/>
            <person name="Ueda S."/>
            <person name="Waki K."/>
            <person name="Yamagata H."/>
            <person name="Yamamoto M."/>
            <person name="Yamamoto S."/>
            <person name="Yamane H."/>
            <person name="Yoshiki S."/>
            <person name="Yoshihara R."/>
            <person name="Yukawa K."/>
            <person name="Zhong H."/>
            <person name="Yano M."/>
            <person name="Yuan Q."/>
            <person name="Ouyang S."/>
            <person name="Liu J."/>
            <person name="Jones K.M."/>
            <person name="Gansberger K."/>
            <person name="Moffat K."/>
            <person name="Hill J."/>
            <person name="Bera J."/>
            <person name="Fadrosh D."/>
            <person name="Jin S."/>
            <person name="Johri S."/>
            <person name="Kim M."/>
            <person name="Overton L."/>
            <person name="Reardon M."/>
            <person name="Tsitrin T."/>
            <person name="Vuong H."/>
            <person name="Weaver B."/>
            <person name="Ciecko A."/>
            <person name="Tallon L."/>
            <person name="Jackson J."/>
            <person name="Pai G."/>
            <person name="Aken S.V."/>
            <person name="Utterback T."/>
            <person name="Reidmuller S."/>
            <person name="Feldblyum T."/>
            <person name="Hsiao J."/>
            <person name="Zismann V."/>
            <person name="Iobst S."/>
            <person name="de Vazeille A.R."/>
            <person name="Buell C.R."/>
            <person name="Ying K."/>
            <person name="Li Y."/>
            <person name="Lu T."/>
            <person name="Huang Y."/>
            <person name="Zhao Q."/>
            <person name="Feng Q."/>
            <person name="Zhang L."/>
            <person name="Zhu J."/>
            <person name="Weng Q."/>
            <person name="Mu J."/>
            <person name="Lu Y."/>
            <person name="Fan D."/>
            <person name="Liu Y."/>
            <person name="Guan J."/>
            <person name="Zhang Y."/>
            <person name="Yu S."/>
            <person name="Liu X."/>
            <person name="Zhang Y."/>
            <person name="Hong G."/>
            <person name="Han B."/>
            <person name="Choisne N."/>
            <person name="Demange N."/>
            <person name="Orjeda G."/>
            <person name="Samain S."/>
            <person name="Cattolico L."/>
            <person name="Pelletier E."/>
            <person name="Couloux A."/>
            <person name="Segurens B."/>
            <person name="Wincker P."/>
            <person name="D'Hont A."/>
            <person name="Scarpelli C."/>
            <person name="Weissenbach J."/>
            <person name="Salanoubat M."/>
            <person name="Quetier F."/>
            <person name="Yu Y."/>
            <person name="Kim H.R."/>
            <person name="Rambo T."/>
            <person name="Currie J."/>
            <person name="Collura K."/>
            <person name="Luo M."/>
            <person name="Yang T."/>
            <person name="Ammiraju J.S.S."/>
            <person name="Engler F."/>
            <person name="Soderlund C."/>
            <person name="Wing R.A."/>
            <person name="Palmer L.E."/>
            <person name="de la Bastide M."/>
            <person name="Spiegel L."/>
            <person name="Nascimento L."/>
            <person name="Zutavern T."/>
            <person name="O'Shaughnessy A."/>
            <person name="Dike S."/>
            <person name="Dedhia N."/>
            <person name="Preston R."/>
            <person name="Balija V."/>
            <person name="McCombie W.R."/>
            <person name="Chow T."/>
            <person name="Chen H."/>
            <person name="Chung M."/>
            <person name="Chen C."/>
            <person name="Shaw J."/>
            <person name="Wu H."/>
            <person name="Hsiao K."/>
            <person name="Chao Y."/>
            <person name="Chu M."/>
            <person name="Cheng C."/>
            <person name="Hour A."/>
            <person name="Lee P."/>
            <person name="Lin S."/>
            <person name="Lin Y."/>
            <person name="Liou J."/>
            <person name="Liu S."/>
            <person name="Hsing Y."/>
            <person name="Raghuvanshi S."/>
            <person name="Mohanty A."/>
            <person name="Bharti A.K."/>
            <person name="Gaur A."/>
            <person name="Gupta V."/>
            <person name="Kumar D."/>
            <person name="Ravi V."/>
            <person name="Vij S."/>
            <person name="Kapur A."/>
            <person name="Khurana P."/>
            <person name="Khurana P."/>
            <person name="Khurana J.P."/>
            <person name="Tyagi A.K."/>
            <person name="Gaikwad K."/>
            <person name="Singh A."/>
            <person name="Dalal V."/>
            <person name="Srivastava S."/>
            <person name="Dixit A."/>
            <person name="Pal A.K."/>
            <person name="Ghazi I.A."/>
            <person name="Yadav M."/>
            <person name="Pandit A."/>
            <person name="Bhargava A."/>
            <person name="Sureshbabu K."/>
            <person name="Batra K."/>
            <person name="Sharma T.R."/>
            <person name="Mohapatra T."/>
            <person name="Singh N.K."/>
            <person name="Messing J."/>
            <person name="Nelson A.B."/>
            <person name="Fuks G."/>
            <person name="Kavchok S."/>
            <person name="Keizer G."/>
            <person name="Linton E."/>
            <person name="Llaca V."/>
            <person name="Song R."/>
            <person name="Tanyolac B."/>
            <person name="Young S."/>
            <person name="Ho-Il K."/>
            <person name="Hahn J.H."/>
            <person name="Sangsakoo G."/>
            <person name="Vanavichit A."/>
            <person name="de Mattos Luiz.A.T."/>
            <person name="Zimmer P.D."/>
            <person name="Malone G."/>
            <person name="Dellagostin O."/>
            <person name="de Oliveira A.C."/>
            <person name="Bevan M."/>
            <person name="Bancroft I."/>
            <person name="Minx P."/>
            <person name="Cordum H."/>
            <person name="Wilson R."/>
            <person name="Cheng Z."/>
            <person name="Jin W."/>
            <person name="Jiang J."/>
            <person name="Leong S.A."/>
            <person name="Iwama H."/>
            <person name="Gojobori T."/>
            <person name="Itoh T."/>
            <person name="Niimura Y."/>
            <person name="Fujii Y."/>
            <person name="Habara T."/>
            <person name="Sakai H."/>
            <person name="Sato Y."/>
            <person name="Wilson G."/>
            <person name="Kumar K."/>
            <person name="McCouch S."/>
            <person name="Juretic N."/>
            <person name="Hoen D."/>
            <person name="Wright S."/>
            <person name="Bruskiewich R."/>
            <person name="Bureau T."/>
            <person name="Miyao A."/>
            <person name="Hirochika H."/>
            <person name="Nishikawa T."/>
            <person name="Kadowaki K."/>
            <person name="Sugiura M."/>
            <person name="Burr B."/>
            <person name="Sasaki T."/>
        </authorList>
    </citation>
    <scope>NUCLEOTIDE SEQUENCE [LARGE SCALE GENOMIC DNA]</scope>
    <source>
        <strain evidence="4">cv. Nipponbare</strain>
    </source>
</reference>
<feature type="region of interest" description="Disordered" evidence="1">
    <location>
        <begin position="76"/>
        <end position="129"/>
    </location>
</feature>
<evidence type="ECO:0000313" key="3">
    <source>
        <dbReference type="EMBL" id="BAD35775.1"/>
    </source>
</evidence>
<dbReference type="Proteomes" id="UP000000763">
    <property type="component" value="Chromosome 6"/>
</dbReference>
<feature type="compositionally biased region" description="Gly residues" evidence="1">
    <location>
        <begin position="76"/>
        <end position="94"/>
    </location>
</feature>